<feature type="compositionally biased region" description="Low complexity" evidence="1">
    <location>
        <begin position="9"/>
        <end position="34"/>
    </location>
</feature>
<proteinExistence type="predicted"/>
<dbReference type="AlphaFoldDB" id="A0A9P1DTZ3"/>
<dbReference type="EMBL" id="CAMXCT010006499">
    <property type="protein sequence ID" value="CAI4014778.1"/>
    <property type="molecule type" value="Genomic_DNA"/>
</dbReference>
<dbReference type="OrthoDB" id="10575113at2759"/>
<organism evidence="2">
    <name type="scientific">Cladocopium goreaui</name>
    <dbReference type="NCBI Taxonomy" id="2562237"/>
    <lineage>
        <taxon>Eukaryota</taxon>
        <taxon>Sar</taxon>
        <taxon>Alveolata</taxon>
        <taxon>Dinophyceae</taxon>
        <taxon>Suessiales</taxon>
        <taxon>Symbiodiniaceae</taxon>
        <taxon>Cladocopium</taxon>
    </lineage>
</organism>
<keyword evidence="5" id="KW-1185">Reference proteome</keyword>
<accession>A0A9P1DTZ3</accession>
<gene>
    <name evidence="2" type="ORF">C1SCF055_LOCUS39652</name>
</gene>
<reference evidence="3" key="2">
    <citation type="submission" date="2024-04" db="EMBL/GenBank/DDBJ databases">
        <authorList>
            <person name="Chen Y."/>
            <person name="Shah S."/>
            <person name="Dougan E. K."/>
            <person name="Thang M."/>
            <person name="Chan C."/>
        </authorList>
    </citation>
    <scope>NUCLEOTIDE SEQUENCE [LARGE SCALE GENOMIC DNA]</scope>
</reference>
<dbReference type="EMBL" id="CAMXCT020006499">
    <property type="protein sequence ID" value="CAL1168153.1"/>
    <property type="molecule type" value="Genomic_DNA"/>
</dbReference>
<evidence type="ECO:0000313" key="2">
    <source>
        <dbReference type="EMBL" id="CAI4014778.1"/>
    </source>
</evidence>
<dbReference type="Proteomes" id="UP001152797">
    <property type="component" value="Unassembled WGS sequence"/>
</dbReference>
<comment type="caution">
    <text evidence="2">The sequence shown here is derived from an EMBL/GenBank/DDBJ whole genome shotgun (WGS) entry which is preliminary data.</text>
</comment>
<evidence type="ECO:0000313" key="3">
    <source>
        <dbReference type="EMBL" id="CAL1168153.1"/>
    </source>
</evidence>
<evidence type="ECO:0000313" key="5">
    <source>
        <dbReference type="Proteomes" id="UP001152797"/>
    </source>
</evidence>
<evidence type="ECO:0000313" key="4">
    <source>
        <dbReference type="EMBL" id="CAL4802090.1"/>
    </source>
</evidence>
<sequence>MKRPAAKTPLAPKASGAKKAAVAKIKKPSASAKQLPKKKPQAAPKKQTKKEPKDVSKSISLRILYIAGGELLHLTCPATWTTTDVRAAVNQELSRVQADGRLEKLVHVGGGVIPDGQKLAEAGLQHGAEIYAVLYQPLSSEEEEEDELFDGYSDYELDDDLYDLDHTRPATGEWDECIHGCGNRGSSYYGGECRSCYGAFRFECYAYPGHYLAFFPPTHLRVVGGTVEEKTAIDFMLVDYAKMFQYITVEEVLTPAVTKLGGQHKSVSLDDLRQDKNVRLYFENVQKKPIWADEDFELFFGTRANEWDYDAKRAEVRLRSKHEQMAQLLRRARSVAEVGAAISASYELDIERLPLETIEVVLKSLSLPSHPKADVTTQINHLDAQKKILIALPNVCEKKNMSFKRTLELIVFA</sequence>
<reference evidence="2" key="1">
    <citation type="submission" date="2022-10" db="EMBL/GenBank/DDBJ databases">
        <authorList>
            <person name="Chen Y."/>
            <person name="Dougan E. K."/>
            <person name="Chan C."/>
            <person name="Rhodes N."/>
            <person name="Thang M."/>
        </authorList>
    </citation>
    <scope>NUCLEOTIDE SEQUENCE</scope>
</reference>
<feature type="region of interest" description="Disordered" evidence="1">
    <location>
        <begin position="1"/>
        <end position="54"/>
    </location>
</feature>
<name>A0A9P1DTZ3_9DINO</name>
<protein>
    <submittedName>
        <fullName evidence="4">J domain-containing protein</fullName>
    </submittedName>
</protein>
<evidence type="ECO:0000256" key="1">
    <source>
        <dbReference type="SAM" id="MobiDB-lite"/>
    </source>
</evidence>
<dbReference type="EMBL" id="CAMXCT030006499">
    <property type="protein sequence ID" value="CAL4802090.1"/>
    <property type="molecule type" value="Genomic_DNA"/>
</dbReference>